<name>A0AB39CTT0_9BURK</name>
<protein>
    <submittedName>
        <fullName evidence="1">Uncharacterized protein</fullName>
    </submittedName>
</protein>
<dbReference type="AlphaFoldDB" id="A0AB39CTT0"/>
<reference evidence="1" key="1">
    <citation type="submission" date="2024-05" db="EMBL/GenBank/DDBJ databases">
        <authorList>
            <person name="Luo Y.-C."/>
            <person name="Nicholds J."/>
            <person name="Mortimer T."/>
            <person name="Maboni G."/>
        </authorList>
    </citation>
    <scope>NUCLEOTIDE SEQUENCE</scope>
    <source>
        <strain evidence="1">153271</strain>
    </source>
</reference>
<dbReference type="EMBL" id="CP158253">
    <property type="protein sequence ID" value="XDJ45343.1"/>
    <property type="molecule type" value="Genomic_DNA"/>
</dbReference>
<gene>
    <name evidence="1" type="ORF">ABRZ02_03395</name>
</gene>
<accession>A0AB39CTT0</accession>
<dbReference type="RefSeq" id="WP_368647922.1">
    <property type="nucleotide sequence ID" value="NZ_CP158253.1"/>
</dbReference>
<proteinExistence type="predicted"/>
<sequence length="75" mass="8430">MSTEPRFETYLFFRAEGFYPVQITKESVPANIARNPGTLKVEACDRHGNHKVIWTQADGWLDAEYAAIAKAEGKS</sequence>
<organism evidence="1">
    <name type="scientific">Castellaniella ginsengisoli</name>
    <dbReference type="NCBI Taxonomy" id="546114"/>
    <lineage>
        <taxon>Bacteria</taxon>
        <taxon>Pseudomonadati</taxon>
        <taxon>Pseudomonadota</taxon>
        <taxon>Betaproteobacteria</taxon>
        <taxon>Burkholderiales</taxon>
        <taxon>Alcaligenaceae</taxon>
        <taxon>Castellaniella</taxon>
    </lineage>
</organism>
<evidence type="ECO:0000313" key="1">
    <source>
        <dbReference type="EMBL" id="XDJ45343.1"/>
    </source>
</evidence>